<keyword evidence="8 15" id="KW-0547">Nucleotide-binding</keyword>
<comment type="catalytic activity">
    <reaction evidence="14 15">
        <text>2 cob(II)alamin + reduced [electron-transfer flavoprotein] + 2 ATP = 2 adenosylcob(III)alamin + 2 triphosphate + oxidized [electron-transfer flavoprotein] + 3 H(+)</text>
        <dbReference type="Rhea" id="RHEA:28671"/>
        <dbReference type="Rhea" id="RHEA-COMP:10685"/>
        <dbReference type="Rhea" id="RHEA-COMP:10686"/>
        <dbReference type="ChEBI" id="CHEBI:15378"/>
        <dbReference type="ChEBI" id="CHEBI:16304"/>
        <dbReference type="ChEBI" id="CHEBI:18036"/>
        <dbReference type="ChEBI" id="CHEBI:18408"/>
        <dbReference type="ChEBI" id="CHEBI:30616"/>
        <dbReference type="ChEBI" id="CHEBI:57692"/>
        <dbReference type="ChEBI" id="CHEBI:58307"/>
        <dbReference type="EC" id="2.5.1.17"/>
    </reaction>
</comment>
<evidence type="ECO:0000256" key="5">
    <source>
        <dbReference type="ARBA" id="ARBA00020963"/>
    </source>
</evidence>
<evidence type="ECO:0000313" key="17">
    <source>
        <dbReference type="EMBL" id="QDU19172.1"/>
    </source>
</evidence>
<dbReference type="AlphaFoldDB" id="A0A517XNW7"/>
<dbReference type="GO" id="GO:0005737">
    <property type="term" value="C:cytoplasm"/>
    <property type="evidence" value="ECO:0007669"/>
    <property type="project" value="UniProtKB-SubCell"/>
</dbReference>
<dbReference type="EC" id="2.5.1.17" evidence="4 15"/>
<evidence type="ECO:0000256" key="1">
    <source>
        <dbReference type="ARBA" id="ARBA00004496"/>
    </source>
</evidence>
<evidence type="ECO:0000256" key="8">
    <source>
        <dbReference type="ARBA" id="ARBA00022741"/>
    </source>
</evidence>
<evidence type="ECO:0000256" key="7">
    <source>
        <dbReference type="ARBA" id="ARBA00022679"/>
    </source>
</evidence>
<keyword evidence="7 15" id="KW-0808">Transferase</keyword>
<evidence type="ECO:0000256" key="10">
    <source>
        <dbReference type="ARBA" id="ARBA00031529"/>
    </source>
</evidence>
<reference evidence="17 18" key="1">
    <citation type="submission" date="2019-02" db="EMBL/GenBank/DDBJ databases">
        <title>Deep-cultivation of Planctomycetes and their phenomic and genomic characterization uncovers novel biology.</title>
        <authorList>
            <person name="Wiegand S."/>
            <person name="Jogler M."/>
            <person name="Boedeker C."/>
            <person name="Pinto D."/>
            <person name="Vollmers J."/>
            <person name="Rivas-Marin E."/>
            <person name="Kohn T."/>
            <person name="Peeters S.H."/>
            <person name="Heuer A."/>
            <person name="Rast P."/>
            <person name="Oberbeckmann S."/>
            <person name="Bunk B."/>
            <person name="Jeske O."/>
            <person name="Meyerdierks A."/>
            <person name="Storesund J.E."/>
            <person name="Kallscheuer N."/>
            <person name="Luecker S."/>
            <person name="Lage O.M."/>
            <person name="Pohl T."/>
            <person name="Merkel B.J."/>
            <person name="Hornburger P."/>
            <person name="Mueller R.-W."/>
            <person name="Bruemmer F."/>
            <person name="Labrenz M."/>
            <person name="Spormann A.M."/>
            <person name="Op den Camp H."/>
            <person name="Overmann J."/>
            <person name="Amann R."/>
            <person name="Jetten M.S.M."/>
            <person name="Mascher T."/>
            <person name="Medema M.H."/>
            <person name="Devos D.P."/>
            <person name="Kaster A.-K."/>
            <person name="Ovreas L."/>
            <person name="Rohde M."/>
            <person name="Galperin M.Y."/>
            <person name="Jogler C."/>
        </authorList>
    </citation>
    <scope>NUCLEOTIDE SEQUENCE [LARGE SCALE GENOMIC DNA]</scope>
    <source>
        <strain evidence="17 18">ETA_A1</strain>
    </source>
</reference>
<dbReference type="InterPro" id="IPR036451">
    <property type="entry name" value="CblAdoTrfase-like_sf"/>
</dbReference>
<dbReference type="InterPro" id="IPR016030">
    <property type="entry name" value="CblAdoTrfase-like"/>
</dbReference>
<dbReference type="Proteomes" id="UP000319576">
    <property type="component" value="Chromosome"/>
</dbReference>
<dbReference type="PANTHER" id="PTHR12213:SF0">
    <property type="entry name" value="CORRINOID ADENOSYLTRANSFERASE MMAB"/>
    <property type="match status" value="1"/>
</dbReference>
<comment type="pathway">
    <text evidence="2 15">Cofactor biosynthesis; adenosylcobalamin biosynthesis; adenosylcobalamin from cob(II)yrinate a,c-diamide: step 2/7.</text>
</comment>
<dbReference type="FunFam" id="1.20.1200.10:FF:000003">
    <property type="entry name" value="ATP:cob(I)alamin adenosyltransferase"/>
    <property type="match status" value="1"/>
</dbReference>
<comment type="similarity">
    <text evidence="3 15">Belongs to the Cob(I)alamin adenosyltransferase family.</text>
</comment>
<dbReference type="SUPFAM" id="SSF89028">
    <property type="entry name" value="Cobalamin adenosyltransferase-like"/>
    <property type="match status" value="1"/>
</dbReference>
<dbReference type="GO" id="GO:0009236">
    <property type="term" value="P:cobalamin biosynthetic process"/>
    <property type="evidence" value="ECO:0007669"/>
    <property type="project" value="UniProtKB-UniRule"/>
</dbReference>
<dbReference type="KEGG" id="uli:ETAA1_10760"/>
<keyword evidence="18" id="KW-1185">Reference proteome</keyword>
<keyword evidence="15" id="KW-0169">Cobalamin biosynthesis</keyword>
<dbReference type="RefSeq" id="WP_145234972.1">
    <property type="nucleotide sequence ID" value="NZ_CP036273.1"/>
</dbReference>
<evidence type="ECO:0000256" key="4">
    <source>
        <dbReference type="ARBA" id="ARBA00012454"/>
    </source>
</evidence>
<dbReference type="NCBIfam" id="TIGR00636">
    <property type="entry name" value="PduO_Nterm"/>
    <property type="match status" value="1"/>
</dbReference>
<gene>
    <name evidence="17" type="ORF">ETAA1_10760</name>
</gene>
<proteinExistence type="inferred from homology"/>
<evidence type="ECO:0000256" key="12">
    <source>
        <dbReference type="ARBA" id="ARBA00033354"/>
    </source>
</evidence>
<name>A0A517XNW7_9BACT</name>
<evidence type="ECO:0000256" key="11">
    <source>
        <dbReference type="ARBA" id="ARBA00033334"/>
    </source>
</evidence>
<keyword evidence="9 15" id="KW-0067">ATP-binding</keyword>
<protein>
    <recommendedName>
        <fullName evidence="5 15">Corrinoid adenosyltransferase</fullName>
        <ecNumber evidence="4 15">2.5.1.17</ecNumber>
    </recommendedName>
    <alternativeName>
        <fullName evidence="10 15">Cob(II)alamin adenosyltransferase</fullName>
    </alternativeName>
    <alternativeName>
        <fullName evidence="12 15">Cob(II)yrinic acid a,c-diamide adenosyltransferase</fullName>
    </alternativeName>
    <alternativeName>
        <fullName evidence="11 15">Cobinamide/cobalamin adenosyltransferase</fullName>
    </alternativeName>
</protein>
<dbReference type="Pfam" id="PF01923">
    <property type="entry name" value="Cob_adeno_trans"/>
    <property type="match status" value="1"/>
</dbReference>
<comment type="catalytic activity">
    <reaction evidence="13 15">
        <text>2 cob(II)yrinate a,c diamide + reduced [electron-transfer flavoprotein] + 2 ATP = 2 adenosylcob(III)yrinate a,c-diamide + 2 triphosphate + oxidized [electron-transfer flavoprotein] + 3 H(+)</text>
        <dbReference type="Rhea" id="RHEA:11528"/>
        <dbReference type="Rhea" id="RHEA-COMP:10685"/>
        <dbReference type="Rhea" id="RHEA-COMP:10686"/>
        <dbReference type="ChEBI" id="CHEBI:15378"/>
        <dbReference type="ChEBI" id="CHEBI:18036"/>
        <dbReference type="ChEBI" id="CHEBI:30616"/>
        <dbReference type="ChEBI" id="CHEBI:57692"/>
        <dbReference type="ChEBI" id="CHEBI:58307"/>
        <dbReference type="ChEBI" id="CHEBI:58503"/>
        <dbReference type="ChEBI" id="CHEBI:58537"/>
        <dbReference type="EC" id="2.5.1.17"/>
    </reaction>
</comment>
<evidence type="ECO:0000256" key="14">
    <source>
        <dbReference type="ARBA" id="ARBA00048692"/>
    </source>
</evidence>
<dbReference type="GO" id="GO:0005524">
    <property type="term" value="F:ATP binding"/>
    <property type="evidence" value="ECO:0007669"/>
    <property type="project" value="UniProtKB-UniRule"/>
</dbReference>
<sequence>MVYLSSIYTKSGDAGDTGLGDGTRVPKDHPRVAAYGDVDEMNAVLGLAVLHAPGDAELLRSVQNDLFDVGADLCVPGTDPAALRVTAGQAERLERAIDAVNERLQPLRSFVLPGGSAAAAWLHLARTVCRRAERAVVALAHAEPVNPQAVIYLNRLSDLLFVLARAANADGTADVLWVPGANRA</sequence>
<evidence type="ECO:0000256" key="13">
    <source>
        <dbReference type="ARBA" id="ARBA00048555"/>
    </source>
</evidence>
<evidence type="ECO:0000256" key="15">
    <source>
        <dbReference type="RuleBase" id="RU366026"/>
    </source>
</evidence>
<dbReference type="PANTHER" id="PTHR12213">
    <property type="entry name" value="CORRINOID ADENOSYLTRANSFERASE"/>
    <property type="match status" value="1"/>
</dbReference>
<evidence type="ECO:0000256" key="6">
    <source>
        <dbReference type="ARBA" id="ARBA00022490"/>
    </source>
</evidence>
<evidence type="ECO:0000256" key="3">
    <source>
        <dbReference type="ARBA" id="ARBA00007487"/>
    </source>
</evidence>
<dbReference type="Gene3D" id="1.20.1200.10">
    <property type="entry name" value="Cobalamin adenosyltransferase-like"/>
    <property type="match status" value="1"/>
</dbReference>
<dbReference type="InterPro" id="IPR029499">
    <property type="entry name" value="PduO-typ"/>
</dbReference>
<evidence type="ECO:0000256" key="9">
    <source>
        <dbReference type="ARBA" id="ARBA00022840"/>
    </source>
</evidence>
<dbReference type="UniPathway" id="UPA00148">
    <property type="reaction ID" value="UER00233"/>
</dbReference>
<dbReference type="OrthoDB" id="9778896at2"/>
<accession>A0A517XNW7</accession>
<evidence type="ECO:0000259" key="16">
    <source>
        <dbReference type="Pfam" id="PF01923"/>
    </source>
</evidence>
<dbReference type="EMBL" id="CP036273">
    <property type="protein sequence ID" value="QDU19172.1"/>
    <property type="molecule type" value="Genomic_DNA"/>
</dbReference>
<keyword evidence="6" id="KW-0963">Cytoplasm</keyword>
<comment type="subcellular location">
    <subcellularLocation>
        <location evidence="1">Cytoplasm</location>
    </subcellularLocation>
</comment>
<dbReference type="GO" id="GO:0008817">
    <property type="term" value="F:corrinoid adenosyltransferase activity"/>
    <property type="evidence" value="ECO:0007669"/>
    <property type="project" value="UniProtKB-UniRule"/>
</dbReference>
<organism evidence="17 18">
    <name type="scientific">Urbifossiella limnaea</name>
    <dbReference type="NCBI Taxonomy" id="2528023"/>
    <lineage>
        <taxon>Bacteria</taxon>
        <taxon>Pseudomonadati</taxon>
        <taxon>Planctomycetota</taxon>
        <taxon>Planctomycetia</taxon>
        <taxon>Gemmatales</taxon>
        <taxon>Gemmataceae</taxon>
        <taxon>Urbifossiella</taxon>
    </lineage>
</organism>
<evidence type="ECO:0000313" key="18">
    <source>
        <dbReference type="Proteomes" id="UP000319576"/>
    </source>
</evidence>
<feature type="domain" description="Cobalamin adenosyltransferase-like" evidence="16">
    <location>
        <begin position="7"/>
        <end position="166"/>
    </location>
</feature>
<evidence type="ECO:0000256" key="2">
    <source>
        <dbReference type="ARBA" id="ARBA00005121"/>
    </source>
</evidence>